<feature type="compositionally biased region" description="Basic residues" evidence="1">
    <location>
        <begin position="424"/>
        <end position="435"/>
    </location>
</feature>
<keyword evidence="3" id="KW-1185">Reference proteome</keyword>
<comment type="caution">
    <text evidence="2">The sequence shown here is derived from an EMBL/GenBank/DDBJ whole genome shotgun (WGS) entry which is preliminary data.</text>
</comment>
<dbReference type="Proteomes" id="UP000310353">
    <property type="component" value="Unassembled WGS sequence"/>
</dbReference>
<gene>
    <name evidence="2" type="ORF">CQA76_03955</name>
</gene>
<dbReference type="OrthoDB" id="5363613at2"/>
<feature type="region of interest" description="Disordered" evidence="1">
    <location>
        <begin position="325"/>
        <end position="358"/>
    </location>
</feature>
<dbReference type="InterPro" id="IPR058078">
    <property type="entry name" value="Cj0814-like"/>
</dbReference>
<evidence type="ECO:0000256" key="1">
    <source>
        <dbReference type="SAM" id="MobiDB-lite"/>
    </source>
</evidence>
<dbReference type="RefSeq" id="WP_137622150.1">
    <property type="nucleotide sequence ID" value="NZ_NXMA01000005.1"/>
</dbReference>
<protein>
    <submittedName>
        <fullName evidence="2">Uncharacterized protein</fullName>
    </submittedName>
</protein>
<organism evidence="2 3">
    <name type="scientific">Campylobacter aviculae</name>
    <dbReference type="NCBI Taxonomy" id="2510190"/>
    <lineage>
        <taxon>Bacteria</taxon>
        <taxon>Pseudomonadati</taxon>
        <taxon>Campylobacterota</taxon>
        <taxon>Epsilonproteobacteria</taxon>
        <taxon>Campylobacterales</taxon>
        <taxon>Campylobacteraceae</taxon>
        <taxon>Campylobacter</taxon>
    </lineage>
</organism>
<feature type="compositionally biased region" description="Low complexity" evidence="1">
    <location>
        <begin position="388"/>
        <end position="417"/>
    </location>
</feature>
<feature type="region of interest" description="Disordered" evidence="1">
    <location>
        <begin position="388"/>
        <end position="435"/>
    </location>
</feature>
<sequence>MINNITSYSNYNYYTNTLNSKKNSKTNNSVDNNNNKEINNNTNLNNNNNISNNTSLKQINSNLVSDKSKAVNKILGYGVDEDGFFTSDFNEAAGIPKDYKIYAKDMESFVNNQTKGLLSSYVSIDIAKTIGNAYKVFSQLLDNELSNKNSFTKQDLSIISQAFEFDKNTLQVTKKYNLDNKEYKNFISNYQNYSPSGDNVKMITFFSLDDNGQDIFKYSPVNPENYTNTDNTLSKGGVLMTFLSGFIGKNYFTQGQTSILGKMQGLDNSMNETQINDLKKFIDENSMKFNGNIFELFDLLNSNMSIDEFKQKILEKRSDTIKIDTDSLTQQTNETNQTKTKPFKPIQAESKNKETYQSKDTNELIKKLLENKFDLAKELEILFNVKIDNNSSNTNDNTNNNSNSNNNNTNDNNSNTNHLSKLSSKTKHRSVNVKV</sequence>
<evidence type="ECO:0000313" key="2">
    <source>
        <dbReference type="EMBL" id="TKX32476.1"/>
    </source>
</evidence>
<feature type="region of interest" description="Disordered" evidence="1">
    <location>
        <begin position="19"/>
        <end position="48"/>
    </location>
</feature>
<proteinExistence type="predicted"/>
<dbReference type="EMBL" id="NXMA01000005">
    <property type="protein sequence ID" value="TKX32476.1"/>
    <property type="molecule type" value="Genomic_DNA"/>
</dbReference>
<accession>A0A4U7BTF0</accession>
<dbReference type="NCBIfam" id="NF046095">
    <property type="entry name" value="flg_dep_Cj0814"/>
    <property type="match status" value="1"/>
</dbReference>
<dbReference type="AlphaFoldDB" id="A0A4U7BTF0"/>
<reference evidence="2 3" key="1">
    <citation type="submission" date="2018-05" db="EMBL/GenBank/DDBJ databases">
        <title>Novel Campyloabacter and Helicobacter Species and Strains.</title>
        <authorList>
            <person name="Mannion A.J."/>
            <person name="Shen Z."/>
            <person name="Fox J.G."/>
        </authorList>
    </citation>
    <scope>NUCLEOTIDE SEQUENCE [LARGE SCALE GENOMIC DNA]</scope>
    <source>
        <strain evidence="3">MIT17-670</strain>
    </source>
</reference>
<name>A0A4U7BTF0_9BACT</name>
<feature type="compositionally biased region" description="Low complexity" evidence="1">
    <location>
        <begin position="329"/>
        <end position="340"/>
    </location>
</feature>
<evidence type="ECO:0000313" key="3">
    <source>
        <dbReference type="Proteomes" id="UP000310353"/>
    </source>
</evidence>